<dbReference type="EMBL" id="JAULJQ010000002">
    <property type="protein sequence ID" value="MDO2408932.1"/>
    <property type="molecule type" value="Genomic_DNA"/>
</dbReference>
<feature type="compositionally biased region" description="Polar residues" evidence="1">
    <location>
        <begin position="51"/>
        <end position="63"/>
    </location>
</feature>
<sequence>MKNQNISLNEVKNSAFLANASYGNVGGDKKDDLPNLGGTITNPATNSSFEVYNQADNDSSGFSPTVFRNIPQRD</sequence>
<dbReference type="Proteomes" id="UP001171111">
    <property type="component" value="Unassembled WGS sequence"/>
</dbReference>
<accession>A0ABT8T5W2</accession>
<organism evidence="2 3">
    <name type="scientific">Campylobacter magnus</name>
    <dbReference type="NCBI Taxonomy" id="3026462"/>
    <lineage>
        <taxon>Bacteria</taxon>
        <taxon>Pseudomonadati</taxon>
        <taxon>Campylobacterota</taxon>
        <taxon>Epsilonproteobacteria</taxon>
        <taxon>Campylobacterales</taxon>
        <taxon>Campylobacteraceae</taxon>
        <taxon>Campylobacter</taxon>
    </lineage>
</organism>
<proteinExistence type="predicted"/>
<gene>
    <name evidence="2" type="ORF">Q2362_02305</name>
</gene>
<comment type="caution">
    <text evidence="2">The sequence shown here is derived from an EMBL/GenBank/DDBJ whole genome shotgun (WGS) entry which is preliminary data.</text>
</comment>
<reference evidence="2 3" key="1">
    <citation type="submission" date="2023-06" db="EMBL/GenBank/DDBJ databases">
        <title>Campylobacter magnum sp. nov., isolated from cecal contents of domestic pigs (Sus scrofa domesticus).</title>
        <authorList>
            <person name="Papic B."/>
            <person name="Gruntar I."/>
        </authorList>
    </citation>
    <scope>NUCLEOTIDE SEQUENCE [LARGE SCALE GENOMIC DNA]</scope>
    <source>
        <strain evidence="3">34484-21</strain>
    </source>
</reference>
<feature type="region of interest" description="Disordered" evidence="1">
    <location>
        <begin position="51"/>
        <end position="74"/>
    </location>
</feature>
<evidence type="ECO:0000313" key="2">
    <source>
        <dbReference type="EMBL" id="MDO2408932.1"/>
    </source>
</evidence>
<dbReference type="RefSeq" id="WP_302243700.1">
    <property type="nucleotide sequence ID" value="NZ_JAULJQ010000002.1"/>
</dbReference>
<evidence type="ECO:0000256" key="1">
    <source>
        <dbReference type="SAM" id="MobiDB-lite"/>
    </source>
</evidence>
<protein>
    <submittedName>
        <fullName evidence="2">Uncharacterized protein</fullName>
    </submittedName>
</protein>
<keyword evidence="3" id="KW-1185">Reference proteome</keyword>
<name>A0ABT8T5W2_9BACT</name>
<evidence type="ECO:0000313" key="3">
    <source>
        <dbReference type="Proteomes" id="UP001171111"/>
    </source>
</evidence>